<name>A0A3G8GV19_9BURK</name>
<keyword evidence="2" id="KW-0614">Plasmid</keyword>
<dbReference type="Proteomes" id="UP000270411">
    <property type="component" value="Plasmid unnamed1"/>
</dbReference>
<evidence type="ECO:0000313" key="2">
    <source>
        <dbReference type="EMBL" id="AZG12096.1"/>
    </source>
</evidence>
<protein>
    <submittedName>
        <fullName evidence="2">Uncharacterized protein</fullName>
    </submittedName>
</protein>
<accession>A0A3G8GV19</accession>
<evidence type="ECO:0000256" key="1">
    <source>
        <dbReference type="SAM" id="Phobius"/>
    </source>
</evidence>
<dbReference type="OrthoDB" id="8966321at2"/>
<keyword evidence="1" id="KW-0812">Transmembrane</keyword>
<organism evidence="2 3">
    <name type="scientific">Cupriavidus pauculus</name>
    <dbReference type="NCBI Taxonomy" id="82633"/>
    <lineage>
        <taxon>Bacteria</taxon>
        <taxon>Pseudomonadati</taxon>
        <taxon>Pseudomonadota</taxon>
        <taxon>Betaproteobacteria</taxon>
        <taxon>Burkholderiales</taxon>
        <taxon>Burkholderiaceae</taxon>
        <taxon>Cupriavidus</taxon>
    </lineage>
</organism>
<gene>
    <name evidence="2" type="ORF">EHF44_01045</name>
</gene>
<keyword evidence="1" id="KW-1133">Transmembrane helix</keyword>
<geneLocation type="plasmid" evidence="2">
    <name>unnamed1</name>
</geneLocation>
<feature type="transmembrane region" description="Helical" evidence="1">
    <location>
        <begin position="60"/>
        <end position="81"/>
    </location>
</feature>
<sequence length="86" mass="9407">MMPTMTALVAARVALVICAFIFLIAFQRRKRLFTVKTGNASSVPPDFDAFVTDLLAENRLTLVLSGFFATLCLVYVVYTLFVPGAA</sequence>
<dbReference type="EMBL" id="CP033968">
    <property type="protein sequence ID" value="AZG12096.1"/>
    <property type="molecule type" value="Genomic_DNA"/>
</dbReference>
<dbReference type="KEGG" id="cpau:EHF44_01045"/>
<evidence type="ECO:0000313" key="3">
    <source>
        <dbReference type="Proteomes" id="UP000270411"/>
    </source>
</evidence>
<reference evidence="3" key="1">
    <citation type="submission" date="2018-11" db="EMBL/GenBank/DDBJ databases">
        <title>FDA dAtabase for Regulatory Grade micrObial Sequences (FDA-ARGOS): Supporting development and validation of Infectious Disease Dx tests.</title>
        <authorList>
            <person name="Goldberg B."/>
            <person name="Campos J."/>
            <person name="Tallon L."/>
            <person name="Sadzewicz L."/>
            <person name="Zhao X."/>
            <person name="Vavikolanu K."/>
            <person name="Mehta A."/>
            <person name="Aluvathingal J."/>
            <person name="Nadendla S."/>
            <person name="Geyer C."/>
            <person name="Nandy P."/>
            <person name="Yan Y."/>
            <person name="Sichtig H."/>
        </authorList>
    </citation>
    <scope>NUCLEOTIDE SEQUENCE [LARGE SCALE GENOMIC DNA]</scope>
    <source>
        <strain evidence="3">FDAARGOS_614</strain>
        <plasmid evidence="3">unnamed1</plasmid>
    </source>
</reference>
<keyword evidence="1" id="KW-0472">Membrane</keyword>
<proteinExistence type="predicted"/>
<dbReference type="AlphaFoldDB" id="A0A3G8GV19"/>
<feature type="transmembrane region" description="Helical" evidence="1">
    <location>
        <begin position="6"/>
        <end position="26"/>
    </location>
</feature>